<dbReference type="InterPro" id="IPR023380">
    <property type="entry name" value="DsbB-like_sf"/>
</dbReference>
<comment type="subcellular location">
    <subcellularLocation>
        <location evidence="1">Membrane</location>
        <topology evidence="1">Multi-pass membrane protein</topology>
    </subcellularLocation>
</comment>
<dbReference type="Pfam" id="PF02600">
    <property type="entry name" value="DsbB"/>
    <property type="match status" value="1"/>
</dbReference>
<dbReference type="PANTHER" id="PTHR43469">
    <property type="entry name" value="DISULFIDE FORMATION PROTEIN-RELATED"/>
    <property type="match status" value="1"/>
</dbReference>
<name>A0A0G0M227_9BACT</name>
<evidence type="ECO:0000256" key="7">
    <source>
        <dbReference type="ARBA" id="ARBA00023002"/>
    </source>
</evidence>
<feature type="transmembrane region" description="Helical" evidence="12">
    <location>
        <begin position="6"/>
        <end position="30"/>
    </location>
</feature>
<keyword evidence="5" id="KW-0249">Electron transport</keyword>
<proteinExistence type="inferred from homology"/>
<keyword evidence="3" id="KW-0813">Transport</keyword>
<dbReference type="GO" id="GO:0006457">
    <property type="term" value="P:protein folding"/>
    <property type="evidence" value="ECO:0007669"/>
    <property type="project" value="InterPro"/>
</dbReference>
<evidence type="ECO:0000313" key="14">
    <source>
        <dbReference type="Proteomes" id="UP000034325"/>
    </source>
</evidence>
<keyword evidence="4 12" id="KW-0812">Transmembrane</keyword>
<dbReference type="PANTHER" id="PTHR43469:SF1">
    <property type="entry name" value="SPBETA PROPHAGE-DERIVED DISULFIDE BOND FORMATION PROTEIN B"/>
    <property type="match status" value="1"/>
</dbReference>
<comment type="similarity">
    <text evidence="2">Belongs to the DsbB family. BdbC subfamily.</text>
</comment>
<evidence type="ECO:0000256" key="4">
    <source>
        <dbReference type="ARBA" id="ARBA00022692"/>
    </source>
</evidence>
<reference evidence="13 14" key="1">
    <citation type="journal article" date="2015" name="Nature">
        <title>rRNA introns, odd ribosomes, and small enigmatic genomes across a large radiation of phyla.</title>
        <authorList>
            <person name="Brown C.T."/>
            <person name="Hug L.A."/>
            <person name="Thomas B.C."/>
            <person name="Sharon I."/>
            <person name="Castelle C.J."/>
            <person name="Singh A."/>
            <person name="Wilkins M.J."/>
            <person name="Williams K.H."/>
            <person name="Banfield J.F."/>
        </authorList>
    </citation>
    <scope>NUCLEOTIDE SEQUENCE [LARGE SCALE GENOMIC DNA]</scope>
</reference>
<evidence type="ECO:0000256" key="1">
    <source>
        <dbReference type="ARBA" id="ARBA00004141"/>
    </source>
</evidence>
<feature type="transmembrane region" description="Helical" evidence="12">
    <location>
        <begin position="153"/>
        <end position="176"/>
    </location>
</feature>
<accession>A0A0G0M227</accession>
<dbReference type="EMBL" id="LBWA01000004">
    <property type="protein sequence ID" value="KKQ98243.1"/>
    <property type="molecule type" value="Genomic_DNA"/>
</dbReference>
<dbReference type="SUPFAM" id="SSF158442">
    <property type="entry name" value="DsbB-like"/>
    <property type="match status" value="1"/>
</dbReference>
<evidence type="ECO:0000256" key="6">
    <source>
        <dbReference type="ARBA" id="ARBA00022989"/>
    </source>
</evidence>
<gene>
    <name evidence="13" type="ORF">UT23_C0004G0082</name>
</gene>
<evidence type="ECO:0000256" key="10">
    <source>
        <dbReference type="ARBA" id="ARBA00023186"/>
    </source>
</evidence>
<keyword evidence="7" id="KW-0560">Oxidoreductase</keyword>
<keyword evidence="6 12" id="KW-1133">Transmembrane helix</keyword>
<evidence type="ECO:0000256" key="8">
    <source>
        <dbReference type="ARBA" id="ARBA00023136"/>
    </source>
</evidence>
<keyword evidence="8 12" id="KW-0472">Membrane</keyword>
<dbReference type="InterPro" id="IPR012187">
    <property type="entry name" value="Disulphide_bond_form_BdbC"/>
</dbReference>
<evidence type="ECO:0000256" key="3">
    <source>
        <dbReference type="ARBA" id="ARBA00022448"/>
    </source>
</evidence>
<comment type="caution">
    <text evidence="13">The sequence shown here is derived from an EMBL/GenBank/DDBJ whole genome shotgun (WGS) entry which is preliminary data.</text>
</comment>
<evidence type="ECO:0000256" key="5">
    <source>
        <dbReference type="ARBA" id="ARBA00022982"/>
    </source>
</evidence>
<dbReference type="Gene3D" id="1.20.1550.10">
    <property type="entry name" value="DsbB-like"/>
    <property type="match status" value="1"/>
</dbReference>
<dbReference type="Proteomes" id="UP000034325">
    <property type="component" value="Unassembled WGS sequence"/>
</dbReference>
<feature type="transmembrane region" description="Helical" evidence="12">
    <location>
        <begin position="51"/>
        <end position="70"/>
    </location>
</feature>
<evidence type="ECO:0000313" key="13">
    <source>
        <dbReference type="EMBL" id="KKQ98243.1"/>
    </source>
</evidence>
<dbReference type="GO" id="GO:0015035">
    <property type="term" value="F:protein-disulfide reductase activity"/>
    <property type="evidence" value="ECO:0007669"/>
    <property type="project" value="InterPro"/>
</dbReference>
<dbReference type="InterPro" id="IPR003752">
    <property type="entry name" value="DiS_bond_form_DsbB/BdbC"/>
</dbReference>
<sequence>MTPQFIIRLLSLLTLFANISTLIFIGLFLLSKAGFLTKVWKKIMQVLMPRLTLLTFIISLVATSGSLYLSEIAHFEPCKLCWYQRIFMYPLPIILMIAIHKKLKDVWQYVLPLSIIGGLIAIYHYYLQISPEALAPCSTTGFSVSCSERFFTYFGYITIPWMSFSIFVLISFFMFLERNKSKK</sequence>
<keyword evidence="11" id="KW-0676">Redox-active center</keyword>
<evidence type="ECO:0000256" key="9">
    <source>
        <dbReference type="ARBA" id="ARBA00023157"/>
    </source>
</evidence>
<evidence type="ECO:0000256" key="12">
    <source>
        <dbReference type="SAM" id="Phobius"/>
    </source>
</evidence>
<evidence type="ECO:0000256" key="11">
    <source>
        <dbReference type="ARBA" id="ARBA00023284"/>
    </source>
</evidence>
<organism evidence="13 14">
    <name type="scientific">Candidatus Woesebacteria bacterium GW2011_GWA1_39_12</name>
    <dbReference type="NCBI Taxonomy" id="1618549"/>
    <lineage>
        <taxon>Bacteria</taxon>
        <taxon>Candidatus Woeseibacteriota</taxon>
    </lineage>
</organism>
<evidence type="ECO:0000256" key="2">
    <source>
        <dbReference type="ARBA" id="ARBA00007602"/>
    </source>
</evidence>
<keyword evidence="10" id="KW-0143">Chaperone</keyword>
<dbReference type="AlphaFoldDB" id="A0A0G0M227"/>
<feature type="transmembrane region" description="Helical" evidence="12">
    <location>
        <begin position="106"/>
        <end position="126"/>
    </location>
</feature>
<keyword evidence="9" id="KW-1015">Disulfide bond</keyword>
<protein>
    <submittedName>
        <fullName evidence="13">Putative disulfide formation protein</fullName>
    </submittedName>
</protein>
<dbReference type="GO" id="GO:0016020">
    <property type="term" value="C:membrane"/>
    <property type="evidence" value="ECO:0007669"/>
    <property type="project" value="UniProtKB-SubCell"/>
</dbReference>
<feature type="transmembrane region" description="Helical" evidence="12">
    <location>
        <begin position="82"/>
        <end position="99"/>
    </location>
</feature>